<reference evidence="2 3" key="1">
    <citation type="submission" date="2019-08" db="EMBL/GenBank/DDBJ databases">
        <title>Genome of Vicingus serpentipes NCIMB 15042.</title>
        <authorList>
            <person name="Bowman J.P."/>
        </authorList>
    </citation>
    <scope>NUCLEOTIDE SEQUENCE [LARGE SCALE GENOMIC DNA]</scope>
    <source>
        <strain evidence="2 3">NCIMB 15042</strain>
    </source>
</reference>
<dbReference type="InterPro" id="IPR036986">
    <property type="entry name" value="S4_RNA-bd_sf"/>
</dbReference>
<evidence type="ECO:0000313" key="2">
    <source>
        <dbReference type="EMBL" id="TXB65836.1"/>
    </source>
</evidence>
<organism evidence="2 3">
    <name type="scientific">Vicingus serpentipes</name>
    <dbReference type="NCBI Taxonomy" id="1926625"/>
    <lineage>
        <taxon>Bacteria</taxon>
        <taxon>Pseudomonadati</taxon>
        <taxon>Bacteroidota</taxon>
        <taxon>Flavobacteriia</taxon>
        <taxon>Flavobacteriales</taxon>
        <taxon>Vicingaceae</taxon>
        <taxon>Vicingus</taxon>
    </lineage>
</organism>
<keyword evidence="1" id="KW-0694">RNA-binding</keyword>
<dbReference type="Gene3D" id="3.10.290.10">
    <property type="entry name" value="RNA-binding S4 domain"/>
    <property type="match status" value="1"/>
</dbReference>
<dbReference type="GO" id="GO:0003723">
    <property type="term" value="F:RNA binding"/>
    <property type="evidence" value="ECO:0007669"/>
    <property type="project" value="UniProtKB-KW"/>
</dbReference>
<dbReference type="AlphaFoldDB" id="A0A5C6RTN4"/>
<dbReference type="CDD" id="cd00165">
    <property type="entry name" value="S4"/>
    <property type="match status" value="1"/>
</dbReference>
<dbReference type="EMBL" id="VOOS01000002">
    <property type="protein sequence ID" value="TXB65836.1"/>
    <property type="molecule type" value="Genomic_DNA"/>
</dbReference>
<keyword evidence="3" id="KW-1185">Reference proteome</keyword>
<gene>
    <name evidence="2" type="ORF">FRY74_04515</name>
</gene>
<dbReference type="RefSeq" id="WP_147099064.1">
    <property type="nucleotide sequence ID" value="NZ_VOOS01000002.1"/>
</dbReference>
<name>A0A5C6RTN4_9FLAO</name>
<dbReference type="Proteomes" id="UP000321721">
    <property type="component" value="Unassembled WGS sequence"/>
</dbReference>
<dbReference type="SUPFAM" id="SSF55174">
    <property type="entry name" value="Alpha-L RNA-binding motif"/>
    <property type="match status" value="1"/>
</dbReference>
<accession>A0A5C6RTN4</accession>
<evidence type="ECO:0000256" key="1">
    <source>
        <dbReference type="PROSITE-ProRule" id="PRU00182"/>
    </source>
</evidence>
<protein>
    <submittedName>
        <fullName evidence="2">RNA-binding S4 domain-containing protein</fullName>
    </submittedName>
</protein>
<evidence type="ECO:0000313" key="3">
    <source>
        <dbReference type="Proteomes" id="UP000321721"/>
    </source>
</evidence>
<dbReference type="OrthoDB" id="9797176at2"/>
<proteinExistence type="predicted"/>
<comment type="caution">
    <text evidence="2">The sequence shown here is derived from an EMBL/GenBank/DDBJ whole genome shotgun (WGS) entry which is preliminary data.</text>
</comment>
<sequence>MRIDKYIWAIRLFKTRTLSSKSCADEKVKLNGVFIIKGSKAVNINDEIAIKVIPIWRTFKVLDIPKSRLGAKLVHEYAIETTSEFDLKQLELIQLENRQNKLLGIKGRPTKKDRRDLDDFKT</sequence>
<dbReference type="PROSITE" id="PS50889">
    <property type="entry name" value="S4"/>
    <property type="match status" value="1"/>
</dbReference>